<dbReference type="Gene3D" id="3.40.1410.10">
    <property type="entry name" value="Chorismate lyase-like"/>
    <property type="match status" value="1"/>
</dbReference>
<proteinExistence type="predicted"/>
<dbReference type="Pfam" id="PF07702">
    <property type="entry name" value="UTRA"/>
    <property type="match status" value="1"/>
</dbReference>
<dbReference type="AlphaFoldDB" id="A0A5R9DTI6"/>
<comment type="caution">
    <text evidence="2">The sequence shown here is derived from an EMBL/GenBank/DDBJ whole genome shotgun (WGS) entry which is preliminary data.</text>
</comment>
<evidence type="ECO:0000313" key="2">
    <source>
        <dbReference type="EMBL" id="TLQ38993.1"/>
    </source>
</evidence>
<dbReference type="InterPro" id="IPR050679">
    <property type="entry name" value="Bact_HTH_transcr_reg"/>
</dbReference>
<gene>
    <name evidence="2" type="ORF">FEF34_39970</name>
</gene>
<keyword evidence="3" id="KW-1185">Reference proteome</keyword>
<accession>A0A5R9DTI6</accession>
<dbReference type="Proteomes" id="UP000305921">
    <property type="component" value="Unassembled WGS sequence"/>
</dbReference>
<dbReference type="GO" id="GO:0003677">
    <property type="term" value="F:DNA binding"/>
    <property type="evidence" value="ECO:0007669"/>
    <property type="project" value="InterPro"/>
</dbReference>
<reference evidence="2 3" key="1">
    <citation type="submission" date="2019-05" db="EMBL/GenBank/DDBJ databases">
        <title>Streptomyces marianii sp. nov., a novel marine actinomycete from southern coast of India.</title>
        <authorList>
            <person name="Iniyan A.M."/>
            <person name="Wink J."/>
            <person name="Ramprasad E."/>
            <person name="Ramana C.V."/>
            <person name="Bunk B."/>
            <person name="Sproer C."/>
            <person name="Joseph F.-J.R.S."/>
            <person name="Vincent S.G.P."/>
        </authorList>
    </citation>
    <scope>NUCLEOTIDE SEQUENCE [LARGE SCALE GENOMIC DNA]</scope>
    <source>
        <strain evidence="2 3">ICN19</strain>
    </source>
</reference>
<dbReference type="PANTHER" id="PTHR44846:SF17">
    <property type="entry name" value="GNTR-FAMILY TRANSCRIPTIONAL REGULATOR"/>
    <property type="match status" value="1"/>
</dbReference>
<organism evidence="2 3">
    <name type="scientific">Streptomyces marianii</name>
    <dbReference type="NCBI Taxonomy" id="1817406"/>
    <lineage>
        <taxon>Bacteria</taxon>
        <taxon>Bacillati</taxon>
        <taxon>Actinomycetota</taxon>
        <taxon>Actinomycetes</taxon>
        <taxon>Kitasatosporales</taxon>
        <taxon>Streptomycetaceae</taxon>
        <taxon>Streptomyces</taxon>
    </lineage>
</organism>
<feature type="domain" description="UbiC transcription regulator-associated" evidence="1">
    <location>
        <begin position="40"/>
        <end position="178"/>
    </location>
</feature>
<dbReference type="EMBL" id="VAWE01000003">
    <property type="protein sequence ID" value="TLQ38993.1"/>
    <property type="molecule type" value="Genomic_DNA"/>
</dbReference>
<dbReference type="OrthoDB" id="4147335at2"/>
<protein>
    <submittedName>
        <fullName evidence="2">UTRA domain-containing protein</fullName>
    </submittedName>
</protein>
<name>A0A5R9DTI6_9ACTN</name>
<dbReference type="PANTHER" id="PTHR44846">
    <property type="entry name" value="MANNOSYL-D-GLYCERATE TRANSPORT/METABOLISM SYSTEM REPRESSOR MNGR-RELATED"/>
    <property type="match status" value="1"/>
</dbReference>
<evidence type="ECO:0000313" key="3">
    <source>
        <dbReference type="Proteomes" id="UP000305921"/>
    </source>
</evidence>
<dbReference type="SUPFAM" id="SSF64288">
    <property type="entry name" value="Chorismate lyase-like"/>
    <property type="match status" value="1"/>
</dbReference>
<dbReference type="SMART" id="SM00866">
    <property type="entry name" value="UTRA"/>
    <property type="match status" value="1"/>
</dbReference>
<dbReference type="InterPro" id="IPR011663">
    <property type="entry name" value="UTRA"/>
</dbReference>
<dbReference type="RefSeq" id="WP_138058358.1">
    <property type="nucleotide sequence ID" value="NZ_VAWE01000003.1"/>
</dbReference>
<sequence>MASNTIGTDGVVLRDARSRYRTDQREENGAHGAYDAEIRRSGGTPRTEVDVRRETAPADVAELLGTEGEVVVRARKMFDGDRLIQLATTYIPVDVAEAAGIEQVDTGVGGIISRMREAGFDQGAEATEDVALRTATADEASVLGLQAGASVLTINHVGRTENGRVVEVTQHVLGSGWKLRYSVPLA</sequence>
<dbReference type="GO" id="GO:0045892">
    <property type="term" value="P:negative regulation of DNA-templated transcription"/>
    <property type="evidence" value="ECO:0007669"/>
    <property type="project" value="TreeGrafter"/>
</dbReference>
<evidence type="ECO:0000259" key="1">
    <source>
        <dbReference type="SMART" id="SM00866"/>
    </source>
</evidence>
<dbReference type="InterPro" id="IPR028978">
    <property type="entry name" value="Chorismate_lyase_/UTRA_dom_sf"/>
</dbReference>